<evidence type="ECO:0000313" key="3">
    <source>
        <dbReference type="Proteomes" id="UP000054097"/>
    </source>
</evidence>
<reference evidence="2 3" key="1">
    <citation type="submission" date="2014-04" db="EMBL/GenBank/DDBJ databases">
        <authorList>
            <consortium name="DOE Joint Genome Institute"/>
            <person name="Kuo A."/>
            <person name="Zuccaro A."/>
            <person name="Kohler A."/>
            <person name="Nagy L.G."/>
            <person name="Floudas D."/>
            <person name="Copeland A."/>
            <person name="Barry K.W."/>
            <person name="Cichocki N."/>
            <person name="Veneault-Fourrey C."/>
            <person name="LaButti K."/>
            <person name="Lindquist E.A."/>
            <person name="Lipzen A."/>
            <person name="Lundell T."/>
            <person name="Morin E."/>
            <person name="Murat C."/>
            <person name="Sun H."/>
            <person name="Tunlid A."/>
            <person name="Henrissat B."/>
            <person name="Grigoriev I.V."/>
            <person name="Hibbett D.S."/>
            <person name="Martin F."/>
            <person name="Nordberg H.P."/>
            <person name="Cantor M.N."/>
            <person name="Hua S.X."/>
        </authorList>
    </citation>
    <scope>NUCLEOTIDE SEQUENCE [LARGE SCALE GENOMIC DNA]</scope>
    <source>
        <strain evidence="2 3">MAFF 305830</strain>
    </source>
</reference>
<feature type="region of interest" description="Disordered" evidence="1">
    <location>
        <begin position="182"/>
        <end position="218"/>
    </location>
</feature>
<feature type="compositionally biased region" description="Pro residues" evidence="1">
    <location>
        <begin position="1132"/>
        <end position="1142"/>
    </location>
</feature>
<dbReference type="HOGENOM" id="CLU_271286_0_0_1"/>
<proteinExistence type="predicted"/>
<feature type="region of interest" description="Disordered" evidence="1">
    <location>
        <begin position="94"/>
        <end position="148"/>
    </location>
</feature>
<accession>A0A0C3ALS9</accession>
<feature type="compositionally biased region" description="Basic and acidic residues" evidence="1">
    <location>
        <begin position="121"/>
        <end position="143"/>
    </location>
</feature>
<organism evidence="2 3">
    <name type="scientific">Serendipita vermifera MAFF 305830</name>
    <dbReference type="NCBI Taxonomy" id="933852"/>
    <lineage>
        <taxon>Eukaryota</taxon>
        <taxon>Fungi</taxon>
        <taxon>Dikarya</taxon>
        <taxon>Basidiomycota</taxon>
        <taxon>Agaricomycotina</taxon>
        <taxon>Agaricomycetes</taxon>
        <taxon>Sebacinales</taxon>
        <taxon>Serendipitaceae</taxon>
        <taxon>Serendipita</taxon>
    </lineage>
</organism>
<dbReference type="EMBL" id="KN824397">
    <property type="protein sequence ID" value="KIM20994.1"/>
    <property type="molecule type" value="Genomic_DNA"/>
</dbReference>
<gene>
    <name evidence="2" type="ORF">M408DRAFT_29897</name>
</gene>
<name>A0A0C3ALS9_SERVB</name>
<evidence type="ECO:0000313" key="2">
    <source>
        <dbReference type="EMBL" id="KIM20994.1"/>
    </source>
</evidence>
<reference evidence="3" key="2">
    <citation type="submission" date="2015-01" db="EMBL/GenBank/DDBJ databases">
        <title>Evolutionary Origins and Diversification of the Mycorrhizal Mutualists.</title>
        <authorList>
            <consortium name="DOE Joint Genome Institute"/>
            <consortium name="Mycorrhizal Genomics Consortium"/>
            <person name="Kohler A."/>
            <person name="Kuo A."/>
            <person name="Nagy L.G."/>
            <person name="Floudas D."/>
            <person name="Copeland A."/>
            <person name="Barry K.W."/>
            <person name="Cichocki N."/>
            <person name="Veneault-Fourrey C."/>
            <person name="LaButti K."/>
            <person name="Lindquist E.A."/>
            <person name="Lipzen A."/>
            <person name="Lundell T."/>
            <person name="Morin E."/>
            <person name="Murat C."/>
            <person name="Riley R."/>
            <person name="Ohm R."/>
            <person name="Sun H."/>
            <person name="Tunlid A."/>
            <person name="Henrissat B."/>
            <person name="Grigoriev I.V."/>
            <person name="Hibbett D.S."/>
            <person name="Martin F."/>
        </authorList>
    </citation>
    <scope>NUCLEOTIDE SEQUENCE [LARGE SCALE GENOMIC DNA]</scope>
    <source>
        <strain evidence="3">MAFF 305830</strain>
    </source>
</reference>
<keyword evidence="3" id="KW-1185">Reference proteome</keyword>
<dbReference type="Proteomes" id="UP000054097">
    <property type="component" value="Unassembled WGS sequence"/>
</dbReference>
<feature type="compositionally biased region" description="Polar residues" evidence="1">
    <location>
        <begin position="463"/>
        <end position="473"/>
    </location>
</feature>
<evidence type="ECO:0000256" key="1">
    <source>
        <dbReference type="SAM" id="MobiDB-lite"/>
    </source>
</evidence>
<sequence>MSRSTKFIRRGLCVGCKDKCGAFIASPVPENSATCICDHPAAQHVPRYTQGFPGQPEKGGCKQNQCVGFGSPEENWTYHTTCDDCFATWLQHEHPDSPVKPSHSSHRPTFPHESPVATPRKISEKLTRNDEDRESVVDDKEAVPEPDVQLLSLDEFLSSRSSISGGMTPKMSHDDAYKIAKKRRLDGSATKRPTVVPLEQASRRKVSKSQQNSLEGQELADGSKKITILVLPLECSMETDSNRTSFASKFRLWITKFPQGYERLSRFGLLVRCQISNTLDGIELWNTLNDEFQSQMARAQITYTHRETHGDSSRFDPQSAAWSFVKVKRKSVGGCSISSSAQHLHGQNFNFGMLAHLSGTLDKELKHRLTEDDRPDLLLAAAFTHAPPSGRIPQHLIDISEFGETHTAECFLAHFFHGMCSDTDASDVAPLCTCQNKKKQKGRRRRFIHDTDGSENDAAPRTPISNTRQSITPQPRPLPIKGKRVIKERSPSPPILGLSSDEDVSPILHLGARPRMQNPFRRALSPFAPAGSSSIPSAQGRLVRSQILPPVQSPPDTTDWYRLTPEFDPPTELGATRALYDPTPSPIHSSPISNPAIDLTDSPFTDTDPIQGLKDKVDETVHNTRLAVTIMDLTGINVQVCAKSMFQFFTQHARARHIDGFVPNANGWNVQGASLGPANLIPLDVFRRLKPITVQSSPGPGPAREVARVLMKIACDQPEVCRDSLIADFMNLNLTSLSGASVERKIKFTTLGLCAAWHIIVTGMAPLPLSPLEIMVALQGTSSLLNEKLIYDCAPGVHKEFFHIWNSNDVAADRNIPQGHPLWVLIGDRLSDSTLNWGETRSQERHEELGALLISKMTNGNPTGCYGDSPEHADFLAFQAGLFVQLGGYSLREAWPTTRAGATNLVCALTPLPTRDSNSVLQKLSPQYSGSAYVRALEELFIKYLRAYIVGMPSHPQDDLFEEYTQHPDYPTVQRDHSYRARCFLYQMAGMEFIPQGSNSRLEITFWNHLEDAITGSSSRQDLDVLRFQTCSQKMTVYLTPRLAAMLQDDEDLDKPVSRLTIWLHSQIASHDRYQFEGYHPNVTLSASIPVAVAPVASTSTSASTAPQLAFVDATSSSSTAYQNSMESPPAQSYPPPGPSSPTIPSRSDQGAISHSSSHDNMINTDSAIKSKPVTSVSHHQHTTDPSFAFAGPTVW</sequence>
<dbReference type="AlphaFoldDB" id="A0A0C3ALS9"/>
<protein>
    <submittedName>
        <fullName evidence="2">Uncharacterized protein</fullName>
    </submittedName>
</protein>
<feature type="region of interest" description="Disordered" evidence="1">
    <location>
        <begin position="439"/>
        <end position="500"/>
    </location>
</feature>
<feature type="compositionally biased region" description="Polar residues" evidence="1">
    <location>
        <begin position="1149"/>
        <end position="1178"/>
    </location>
</feature>
<feature type="region of interest" description="Disordered" evidence="1">
    <location>
        <begin position="1120"/>
        <end position="1196"/>
    </location>
</feature>